<feature type="region of interest" description="Disordered" evidence="10">
    <location>
        <begin position="108"/>
        <end position="140"/>
    </location>
</feature>
<dbReference type="EMBL" id="JAPQKH010000002">
    <property type="protein sequence ID" value="KAJ5112969.1"/>
    <property type="molecule type" value="Genomic_DNA"/>
</dbReference>
<feature type="compositionally biased region" description="Basic and acidic residues" evidence="10">
    <location>
        <begin position="290"/>
        <end position="299"/>
    </location>
</feature>
<evidence type="ECO:0000259" key="11">
    <source>
        <dbReference type="Pfam" id="PF07557"/>
    </source>
</evidence>
<evidence type="ECO:0000256" key="2">
    <source>
        <dbReference type="ARBA" id="ARBA00010845"/>
    </source>
</evidence>
<evidence type="ECO:0000256" key="6">
    <source>
        <dbReference type="ARBA" id="ARBA00023054"/>
    </source>
</evidence>
<organism evidence="13 14">
    <name type="scientific">Penicillium angulare</name>
    <dbReference type="NCBI Taxonomy" id="116970"/>
    <lineage>
        <taxon>Eukaryota</taxon>
        <taxon>Fungi</taxon>
        <taxon>Dikarya</taxon>
        <taxon>Ascomycota</taxon>
        <taxon>Pezizomycotina</taxon>
        <taxon>Eurotiomycetes</taxon>
        <taxon>Eurotiomycetidae</taxon>
        <taxon>Eurotiales</taxon>
        <taxon>Aspergillaceae</taxon>
        <taxon>Penicillium</taxon>
    </lineage>
</organism>
<evidence type="ECO:0008006" key="15">
    <source>
        <dbReference type="Google" id="ProtNLM"/>
    </source>
</evidence>
<feature type="region of interest" description="Disordered" evidence="10">
    <location>
        <begin position="178"/>
        <end position="575"/>
    </location>
</feature>
<evidence type="ECO:0000256" key="3">
    <source>
        <dbReference type="ARBA" id="ARBA00022454"/>
    </source>
</evidence>
<dbReference type="OrthoDB" id="5394106at2759"/>
<keyword evidence="3" id="KW-0158">Chromosome</keyword>
<keyword evidence="7" id="KW-0131">Cell cycle</keyword>
<proteinExistence type="inferred from homology"/>
<dbReference type="Proteomes" id="UP001149165">
    <property type="component" value="Unassembled WGS sequence"/>
</dbReference>
<dbReference type="GO" id="GO:0000779">
    <property type="term" value="C:condensed chromosome, centromeric region"/>
    <property type="evidence" value="ECO:0007669"/>
    <property type="project" value="UniProtKB-ARBA"/>
</dbReference>
<keyword evidence="5" id="KW-0159">Chromosome partition</keyword>
<feature type="compositionally biased region" description="Polar residues" evidence="10">
    <location>
        <begin position="561"/>
        <end position="575"/>
    </location>
</feature>
<evidence type="ECO:0000313" key="13">
    <source>
        <dbReference type="EMBL" id="KAJ5112969.1"/>
    </source>
</evidence>
<feature type="coiled-coil region" evidence="9">
    <location>
        <begin position="39"/>
        <end position="73"/>
    </location>
</feature>
<sequence length="613" mass="68158">MARLNDYTAPPESIEALKRRFVRQNREIARVNSIQSLRIRSLESEVSHLLAENVSLRQQVINLTQETERLETAKSLHNGVYDIKSRLDAKLAELNELTSELGMLPRKFGKVDKTDSERPKAAESRPQISDPEQYGVEDGKLPAILEDKYFPRRTLEAQEIQDIAQMSSSPFQPVVEEDLLQPPSGDIGSPSPSPKVHEISEIPLEDPGSPDPFLPPTLETRKKKKKAEPVIADNAGASPQVEQTSNNKTTQPRKSGSKRKFSPDEDGTLSDGMPESDEFQFSRPFQSPKKRTEPLDMGKQDATPTKTPVVARRGRPPTGTAKRKVLEPKNSNTNLNSPSKARASLQSDNKISQPLGRNENAVSLQKPKGKGLNQAARRPRSVLDTQKEKRSQVFVETDQQHEPAPPHSKHLFMMQEDAMASTSDDMSASRTSRRRGAVVSYAEPNLRAKMRRPTTDMIDAVGKNGARRSSSFLMEGLDEASDIQEGERPAVSPYPTTKGEDDSSDLVLTQKTAIIPSKDEASDQLAGTVSRRRQSRRHSSNPKGATYDSSSRKDTIDTEDSSVWNLSPVTASKYSAQTDGSFETDDFTWNKSTVDNTTRRETRVAARRRSMMV</sequence>
<evidence type="ECO:0000256" key="4">
    <source>
        <dbReference type="ARBA" id="ARBA00022618"/>
    </source>
</evidence>
<evidence type="ECO:0000256" key="8">
    <source>
        <dbReference type="ARBA" id="ARBA00023328"/>
    </source>
</evidence>
<dbReference type="GO" id="GO:0051301">
    <property type="term" value="P:cell division"/>
    <property type="evidence" value="ECO:0007669"/>
    <property type="project" value="UniProtKB-KW"/>
</dbReference>
<accession>A0A9W9G6P3</accession>
<dbReference type="GO" id="GO:0005634">
    <property type="term" value="C:nucleus"/>
    <property type="evidence" value="ECO:0007669"/>
    <property type="project" value="InterPro"/>
</dbReference>
<feature type="compositionally biased region" description="Basic and acidic residues" evidence="10">
    <location>
        <begin position="109"/>
        <end position="123"/>
    </location>
</feature>
<keyword evidence="4" id="KW-0132">Cell division</keyword>
<evidence type="ECO:0000256" key="1">
    <source>
        <dbReference type="ARBA" id="ARBA00004584"/>
    </source>
</evidence>
<keyword evidence="14" id="KW-1185">Reference proteome</keyword>
<dbReference type="InterPro" id="IPR011515">
    <property type="entry name" value="Shugoshin_C"/>
</dbReference>
<evidence type="ECO:0000256" key="7">
    <source>
        <dbReference type="ARBA" id="ARBA00023306"/>
    </source>
</evidence>
<comment type="subcellular location">
    <subcellularLocation>
        <location evidence="1">Chromosome</location>
        <location evidence="1">Centromere</location>
    </subcellularLocation>
</comment>
<keyword evidence="8" id="KW-0137">Centromere</keyword>
<comment type="caution">
    <text evidence="13">The sequence shown here is derived from an EMBL/GenBank/DDBJ whole genome shotgun (WGS) entry which is preliminary data.</text>
</comment>
<feature type="compositionally biased region" description="Polar residues" evidence="10">
    <location>
        <begin position="240"/>
        <end position="254"/>
    </location>
</feature>
<evidence type="ECO:0000256" key="9">
    <source>
        <dbReference type="SAM" id="Coils"/>
    </source>
</evidence>
<feature type="compositionally biased region" description="Basic residues" evidence="10">
    <location>
        <begin position="530"/>
        <end position="540"/>
    </location>
</feature>
<dbReference type="AlphaFoldDB" id="A0A9W9G6P3"/>
<keyword evidence="6 9" id="KW-0175">Coiled coil</keyword>
<feature type="compositionally biased region" description="Polar residues" evidence="10">
    <location>
        <begin position="329"/>
        <end position="352"/>
    </location>
</feature>
<comment type="similarity">
    <text evidence="2">Belongs to the shugoshin family.</text>
</comment>
<gene>
    <name evidence="13" type="ORF">N7456_001503</name>
</gene>
<evidence type="ECO:0000313" key="14">
    <source>
        <dbReference type="Proteomes" id="UP001149165"/>
    </source>
</evidence>
<evidence type="ECO:0000259" key="12">
    <source>
        <dbReference type="Pfam" id="PF07558"/>
    </source>
</evidence>
<feature type="domain" description="Shugoshin N-terminal coiled-coil" evidence="12">
    <location>
        <begin position="17"/>
        <end position="61"/>
    </location>
</feature>
<evidence type="ECO:0000256" key="5">
    <source>
        <dbReference type="ARBA" id="ARBA00022829"/>
    </source>
</evidence>
<name>A0A9W9G6P3_9EURO</name>
<protein>
    <recommendedName>
        <fullName evidence="15">Shugoshin</fullName>
    </recommendedName>
</protein>
<reference evidence="13" key="2">
    <citation type="journal article" date="2023" name="IMA Fungus">
        <title>Comparative genomic study of the Penicillium genus elucidates a diverse pangenome and 15 lateral gene transfer events.</title>
        <authorList>
            <person name="Petersen C."/>
            <person name="Sorensen T."/>
            <person name="Nielsen M.R."/>
            <person name="Sondergaard T.E."/>
            <person name="Sorensen J.L."/>
            <person name="Fitzpatrick D.A."/>
            <person name="Frisvad J.C."/>
            <person name="Nielsen K.L."/>
        </authorList>
    </citation>
    <scope>NUCLEOTIDE SEQUENCE</scope>
    <source>
        <strain evidence="13">IBT 30069</strain>
    </source>
</reference>
<dbReference type="Pfam" id="PF07558">
    <property type="entry name" value="Shugoshin_N"/>
    <property type="match status" value="1"/>
</dbReference>
<feature type="domain" description="Shugoshin C-terminal" evidence="11">
    <location>
        <begin position="429"/>
        <end position="452"/>
    </location>
</feature>
<dbReference type="Pfam" id="PF07557">
    <property type="entry name" value="Shugoshin_C"/>
    <property type="match status" value="1"/>
</dbReference>
<reference evidence="13" key="1">
    <citation type="submission" date="2022-11" db="EMBL/GenBank/DDBJ databases">
        <authorList>
            <person name="Petersen C."/>
        </authorList>
    </citation>
    <scope>NUCLEOTIDE SEQUENCE</scope>
    <source>
        <strain evidence="13">IBT 30069</strain>
    </source>
</reference>
<dbReference type="GO" id="GO:0045132">
    <property type="term" value="P:meiotic chromosome segregation"/>
    <property type="evidence" value="ECO:0007669"/>
    <property type="project" value="InterPro"/>
</dbReference>
<feature type="compositionally biased region" description="Low complexity" evidence="10">
    <location>
        <begin position="417"/>
        <end position="430"/>
    </location>
</feature>
<dbReference type="InterPro" id="IPR011516">
    <property type="entry name" value="Shugoshin_N"/>
</dbReference>
<evidence type="ECO:0000256" key="10">
    <source>
        <dbReference type="SAM" id="MobiDB-lite"/>
    </source>
</evidence>
<feature type="compositionally biased region" description="Acidic residues" evidence="10">
    <location>
        <begin position="264"/>
        <end position="278"/>
    </location>
</feature>